<comment type="caution">
    <text evidence="1">The sequence shown here is derived from an EMBL/GenBank/DDBJ whole genome shotgun (WGS) entry which is preliminary data.</text>
</comment>
<accession>I2GBH9</accession>
<dbReference type="Proteomes" id="UP000009309">
    <property type="component" value="Unassembled WGS sequence"/>
</dbReference>
<keyword evidence="2" id="KW-1185">Reference proteome</keyword>
<sequence>MDKNKNPVGINAPTGLLATISISYGANQTNWS</sequence>
<dbReference type="EMBL" id="CAIT01000004">
    <property type="protein sequence ID" value="CCH51253.1"/>
    <property type="molecule type" value="Genomic_DNA"/>
</dbReference>
<proteinExistence type="predicted"/>
<evidence type="ECO:0000313" key="2">
    <source>
        <dbReference type="Proteomes" id="UP000009309"/>
    </source>
</evidence>
<evidence type="ECO:0000313" key="1">
    <source>
        <dbReference type="EMBL" id="CCH51253.1"/>
    </source>
</evidence>
<gene>
    <name evidence="1" type="ORF">BN8_00170</name>
</gene>
<organism evidence="1 2">
    <name type="scientific">Fibrisoma limi BUZ 3</name>
    <dbReference type="NCBI Taxonomy" id="1185876"/>
    <lineage>
        <taxon>Bacteria</taxon>
        <taxon>Pseudomonadati</taxon>
        <taxon>Bacteroidota</taxon>
        <taxon>Cytophagia</taxon>
        <taxon>Cytophagales</taxon>
        <taxon>Spirosomataceae</taxon>
        <taxon>Fibrisoma</taxon>
    </lineage>
</organism>
<name>I2GBH9_9BACT</name>
<dbReference type="AlphaFoldDB" id="I2GBH9"/>
<reference evidence="1 2" key="1">
    <citation type="journal article" date="2012" name="J. Bacteriol.">
        <title>Genome Sequence of the Filamentous Bacterium Fibrisoma limi BUZ 3T.</title>
        <authorList>
            <person name="Filippini M."/>
            <person name="Qi W."/>
            <person name="Jaenicke S."/>
            <person name="Goesmann A."/>
            <person name="Smits T.H."/>
            <person name="Bagheri H.C."/>
        </authorList>
    </citation>
    <scope>NUCLEOTIDE SEQUENCE [LARGE SCALE GENOMIC DNA]</scope>
    <source>
        <strain evidence="2">BUZ 3T</strain>
    </source>
</reference>
<protein>
    <submittedName>
        <fullName evidence="1">Uncharacterized protein</fullName>
    </submittedName>
</protein>